<keyword evidence="3" id="KW-1185">Reference proteome</keyword>
<dbReference type="Proteomes" id="UP001175001">
    <property type="component" value="Unassembled WGS sequence"/>
</dbReference>
<proteinExistence type="predicted"/>
<feature type="compositionally biased region" description="Low complexity" evidence="1">
    <location>
        <begin position="16"/>
        <end position="25"/>
    </location>
</feature>
<sequence length="943" mass="107453">MPDSESAQLRHHRRSASTSSTDSDAQNLQAVPSSSSAPTVGGHEASVVPEGTHYHTLLPFSAQADTPDRDPDAPWRPPTPDRVMRSAEAITQLHTFQQLPAESQVRVIYLHQQEGMTVEEAVATAAVELRLRLLEQPVEARVAHTAAIRLTLAQVNENLFTHWILLNILVGGLPTHQQETGRRILRLVSADPRDVKGLYQARQEAARIGNGPINRALEDINDNAASFRRHDEELRGLGQYDRDRHLPEPEPIKDFPYGMNTPSDILKYDRSFDETTEAMDDAITDYCLILNQWLDGVCLNFAAEDDPVLQKLWEFFAKWSQGKHTLSETRKRQLLQFPFDKTAWDDPSTSDPGSILLGPFFKCALVRRGHPRLLHLSLLTDWKHWTMRKPGIVAMNASDDLNHMESAANEYLKGSRLTLSRELMAMGVTITNGLRTQLLQALKYGDIEHLDMLRLVNDVEIRSWPVQVQCRIYSIIMLSRATDKLHKLKLATKRVWQVIDYLDLFMDVPGKLPQPLFSVYARAKRQSYPVWHLSVFRHYYDESVQRLRTMVEACRNPRARKLMLEALPVSGHGANLERVRNIAVAAHVEKSIIKSADTLWRHLKDMQKVSERIRRLETQHLEWLSHFDIDQIEDMLVHQAQGSEFKPDDIEEVLNNNFHSHIDLSLLGYPDFGPGLRKALSETDAGDVFSPVDIARAFCAAALHRPLQQTIIGMRNHRLEIIEEGVSFAGDDVGRVSRLLLRAIYLSYVDHSITAFDRARCLSRHCWIVGLYGVWFDWHADVVPMLGKAFDALMADNEDHPEGSKAWGRPASRLVEAMSEEDKDWRKIEVLLAKERGDIVPASTKDELYEHFHKLRLLRFATDSFMRIPDVVDPRVLPADFCVAETTCGGDEFQMLHRIIKFDKSVMDGGVGTVDATGWEDAHDYFLREERLGHLCRAVRDNY</sequence>
<feature type="region of interest" description="Disordered" evidence="1">
    <location>
        <begin position="1"/>
        <end position="46"/>
    </location>
</feature>
<evidence type="ECO:0000313" key="2">
    <source>
        <dbReference type="EMBL" id="KAK0622131.1"/>
    </source>
</evidence>
<feature type="region of interest" description="Disordered" evidence="1">
    <location>
        <begin position="61"/>
        <end position="81"/>
    </location>
</feature>
<name>A0AA40C1P9_9PEZI</name>
<organism evidence="2 3">
    <name type="scientific">Lasiodiplodia hormozganensis</name>
    <dbReference type="NCBI Taxonomy" id="869390"/>
    <lineage>
        <taxon>Eukaryota</taxon>
        <taxon>Fungi</taxon>
        <taxon>Dikarya</taxon>
        <taxon>Ascomycota</taxon>
        <taxon>Pezizomycotina</taxon>
        <taxon>Dothideomycetes</taxon>
        <taxon>Dothideomycetes incertae sedis</taxon>
        <taxon>Botryosphaeriales</taxon>
        <taxon>Botryosphaeriaceae</taxon>
        <taxon>Lasiodiplodia</taxon>
    </lineage>
</organism>
<accession>A0AA40C1P9</accession>
<evidence type="ECO:0000313" key="3">
    <source>
        <dbReference type="Proteomes" id="UP001175001"/>
    </source>
</evidence>
<dbReference type="EMBL" id="JAUJDW010000160">
    <property type="protein sequence ID" value="KAK0622131.1"/>
    <property type="molecule type" value="Genomic_DNA"/>
</dbReference>
<dbReference type="AlphaFoldDB" id="A0AA40C1P9"/>
<protein>
    <submittedName>
        <fullName evidence="2">Uncharacterized protein</fullName>
    </submittedName>
</protein>
<evidence type="ECO:0000256" key="1">
    <source>
        <dbReference type="SAM" id="MobiDB-lite"/>
    </source>
</evidence>
<reference evidence="2" key="1">
    <citation type="submission" date="2023-06" db="EMBL/GenBank/DDBJ databases">
        <title>Multi-omics analyses reveal the molecular pathogenesis toolkit of Lasiodiplodia hormozganensis, a cross-kingdom pathogen.</title>
        <authorList>
            <person name="Felix C."/>
            <person name="Meneses R."/>
            <person name="Goncalves M.F.M."/>
            <person name="Tilleman L."/>
            <person name="Duarte A.S."/>
            <person name="Jorrin-Novo J.V."/>
            <person name="Van De Peer Y."/>
            <person name="Deforce D."/>
            <person name="Van Nieuwerburgh F."/>
            <person name="Esteves A.C."/>
            <person name="Alves A."/>
        </authorList>
    </citation>
    <scope>NUCLEOTIDE SEQUENCE</scope>
    <source>
        <strain evidence="2">CBS 339.90</strain>
    </source>
</reference>
<comment type="caution">
    <text evidence="2">The sequence shown here is derived from an EMBL/GenBank/DDBJ whole genome shotgun (WGS) entry which is preliminary data.</text>
</comment>
<feature type="compositionally biased region" description="Polar residues" evidence="1">
    <location>
        <begin position="26"/>
        <end position="38"/>
    </location>
</feature>
<gene>
    <name evidence="2" type="ORF">DIS24_g11373</name>
</gene>